<dbReference type="RefSeq" id="XP_025368404.1">
    <property type="nucleotide sequence ID" value="XM_025510711.1"/>
</dbReference>
<dbReference type="EMBL" id="KZ819396">
    <property type="protein sequence ID" value="PWN41244.1"/>
    <property type="molecule type" value="Genomic_DNA"/>
</dbReference>
<name>A0A316VVD1_9BASI</name>
<keyword evidence="3" id="KW-1185">Reference proteome</keyword>
<feature type="region of interest" description="Disordered" evidence="1">
    <location>
        <begin position="141"/>
        <end position="168"/>
    </location>
</feature>
<reference evidence="2 3" key="1">
    <citation type="journal article" date="2018" name="Mol. Biol. Evol.">
        <title>Broad Genomic Sampling Reveals a Smut Pathogenic Ancestry of the Fungal Clade Ustilaginomycotina.</title>
        <authorList>
            <person name="Kijpornyongpan T."/>
            <person name="Mondo S.J."/>
            <person name="Barry K."/>
            <person name="Sandor L."/>
            <person name="Lee J."/>
            <person name="Lipzen A."/>
            <person name="Pangilinan J."/>
            <person name="LaButti K."/>
            <person name="Hainaut M."/>
            <person name="Henrissat B."/>
            <person name="Grigoriev I.V."/>
            <person name="Spatafora J.W."/>
            <person name="Aime M.C."/>
        </authorList>
    </citation>
    <scope>NUCLEOTIDE SEQUENCE [LARGE SCALE GENOMIC DNA]</scope>
    <source>
        <strain evidence="2 3">MCA 4658</strain>
    </source>
</reference>
<protein>
    <submittedName>
        <fullName evidence="2">Uncharacterized protein</fullName>
    </submittedName>
</protein>
<evidence type="ECO:0000313" key="3">
    <source>
        <dbReference type="Proteomes" id="UP000245783"/>
    </source>
</evidence>
<gene>
    <name evidence="2" type="ORF">IE81DRAFT_181736</name>
</gene>
<evidence type="ECO:0000256" key="1">
    <source>
        <dbReference type="SAM" id="MobiDB-lite"/>
    </source>
</evidence>
<accession>A0A316VVD1</accession>
<dbReference type="InParanoid" id="A0A316VVD1"/>
<evidence type="ECO:0000313" key="2">
    <source>
        <dbReference type="EMBL" id="PWN41244.1"/>
    </source>
</evidence>
<dbReference type="OrthoDB" id="10610453at2759"/>
<organism evidence="2 3">
    <name type="scientific">Ceraceosorus guamensis</name>
    <dbReference type="NCBI Taxonomy" id="1522189"/>
    <lineage>
        <taxon>Eukaryota</taxon>
        <taxon>Fungi</taxon>
        <taxon>Dikarya</taxon>
        <taxon>Basidiomycota</taxon>
        <taxon>Ustilaginomycotina</taxon>
        <taxon>Exobasidiomycetes</taxon>
        <taxon>Ceraceosorales</taxon>
        <taxon>Ceraceosoraceae</taxon>
        <taxon>Ceraceosorus</taxon>
    </lineage>
</organism>
<sequence>MMDLKKGNTVVYKTNGMKITADGGFGLKSVDQIDSQLADLKRMYKQGGIHRRSPLGAEVRLVAPVAGMMQKRAPLADYYGAQELERLAKIRWGGGPKPESKAYQVPDVPKLRSHWGWQGYPSRPSINGPVTRVPRPVEIIGPTKPTAVKPQVAPQPVQTPDKVPSSTPIEVSSCVWARAIDSEGKVFR</sequence>
<proteinExistence type="predicted"/>
<dbReference type="Proteomes" id="UP000245783">
    <property type="component" value="Unassembled WGS sequence"/>
</dbReference>
<dbReference type="AlphaFoldDB" id="A0A316VVD1"/>
<dbReference type="GeneID" id="37032581"/>